<keyword evidence="3 5" id="KW-0560">Oxidoreductase</keyword>
<reference evidence="6 7" key="1">
    <citation type="submission" date="2019-03" db="EMBL/GenBank/DDBJ databases">
        <title>Genomic Encyclopedia of Type Strains, Phase IV (KMG-IV): sequencing the most valuable type-strain genomes for metagenomic binning, comparative biology and taxonomic classification.</title>
        <authorList>
            <person name="Goeker M."/>
        </authorList>
    </citation>
    <scope>NUCLEOTIDE SEQUENCE [LARGE SCALE GENOMIC DNA]</scope>
    <source>
        <strain evidence="6 7">DSM 18577</strain>
    </source>
</reference>
<dbReference type="CDD" id="cd00340">
    <property type="entry name" value="GSH_Peroxidase"/>
    <property type="match status" value="1"/>
</dbReference>
<keyword evidence="7" id="KW-1185">Reference proteome</keyword>
<protein>
    <recommendedName>
        <fullName evidence="5">Glutathione peroxidase</fullName>
    </recommendedName>
</protein>
<comment type="similarity">
    <text evidence="1 5">Belongs to the glutathione peroxidase family.</text>
</comment>
<dbReference type="PANTHER" id="PTHR11592">
    <property type="entry name" value="GLUTATHIONE PEROXIDASE"/>
    <property type="match status" value="1"/>
</dbReference>
<dbReference type="RefSeq" id="WP_131912776.1">
    <property type="nucleotide sequence ID" value="NZ_OU594967.1"/>
</dbReference>
<comment type="caution">
    <text evidence="6">The sequence shown here is derived from an EMBL/GenBank/DDBJ whole genome shotgun (WGS) entry which is preliminary data.</text>
</comment>
<evidence type="ECO:0000256" key="3">
    <source>
        <dbReference type="ARBA" id="ARBA00023002"/>
    </source>
</evidence>
<dbReference type="PROSITE" id="PS00460">
    <property type="entry name" value="GLUTATHIONE_PEROXID_1"/>
    <property type="match status" value="1"/>
</dbReference>
<name>A0A4R1JLD4_9GAMM</name>
<keyword evidence="2 5" id="KW-0575">Peroxidase</keyword>
<dbReference type="FunFam" id="3.40.30.10:FF:000010">
    <property type="entry name" value="Glutathione peroxidase"/>
    <property type="match status" value="1"/>
</dbReference>
<dbReference type="Pfam" id="PF00255">
    <property type="entry name" value="GSHPx"/>
    <property type="match status" value="1"/>
</dbReference>
<proteinExistence type="inferred from homology"/>
<sequence length="181" mass="19953">MSQSITQIPFNKLDGTPTSLEEFSGSVVLIVNVASKCGLTPQYEQLVELYHQYKDKGLVVLGFPANNFASQEPGSNSEIATFCSATYGVDFPMAEKISVNGADRHPLYQALIAAKPDTLRNPDMSFEKRLKDKGLGVENESDITWNFEKFLLSTDGQVIGRFAPDIEPTDQRITSTIEKAL</sequence>
<dbReference type="GO" id="GO:0034599">
    <property type="term" value="P:cellular response to oxidative stress"/>
    <property type="evidence" value="ECO:0007669"/>
    <property type="project" value="TreeGrafter"/>
</dbReference>
<evidence type="ECO:0000313" key="7">
    <source>
        <dbReference type="Proteomes" id="UP000295565"/>
    </source>
</evidence>
<evidence type="ECO:0000256" key="4">
    <source>
        <dbReference type="PIRSR" id="PIRSR000303-1"/>
    </source>
</evidence>
<dbReference type="EMBL" id="SMGD01000013">
    <property type="protein sequence ID" value="TCK51862.1"/>
    <property type="molecule type" value="Genomic_DNA"/>
</dbReference>
<evidence type="ECO:0000256" key="1">
    <source>
        <dbReference type="ARBA" id="ARBA00006926"/>
    </source>
</evidence>
<organism evidence="6 7">
    <name type="scientific">Celerinatantimonas diazotrophica</name>
    <dbReference type="NCBI Taxonomy" id="412034"/>
    <lineage>
        <taxon>Bacteria</taxon>
        <taxon>Pseudomonadati</taxon>
        <taxon>Pseudomonadota</taxon>
        <taxon>Gammaproteobacteria</taxon>
        <taxon>Celerinatantimonadaceae</taxon>
        <taxon>Celerinatantimonas</taxon>
    </lineage>
</organism>
<dbReference type="OrthoDB" id="9785502at2"/>
<evidence type="ECO:0000256" key="2">
    <source>
        <dbReference type="ARBA" id="ARBA00022559"/>
    </source>
</evidence>
<gene>
    <name evidence="6" type="ORF">EV690_1943</name>
</gene>
<dbReference type="InterPro" id="IPR036249">
    <property type="entry name" value="Thioredoxin-like_sf"/>
</dbReference>
<evidence type="ECO:0000313" key="6">
    <source>
        <dbReference type="EMBL" id="TCK51862.1"/>
    </source>
</evidence>
<dbReference type="InterPro" id="IPR029759">
    <property type="entry name" value="GPX_AS"/>
</dbReference>
<dbReference type="PIRSF" id="PIRSF000303">
    <property type="entry name" value="Glutathion_perox"/>
    <property type="match status" value="1"/>
</dbReference>
<dbReference type="InterPro" id="IPR000889">
    <property type="entry name" value="Glutathione_peroxidase"/>
</dbReference>
<dbReference type="PRINTS" id="PR01011">
    <property type="entry name" value="GLUTPROXDASE"/>
</dbReference>
<accession>A0A4R1JLD4</accession>
<feature type="active site" evidence="4">
    <location>
        <position position="37"/>
    </location>
</feature>
<evidence type="ECO:0000256" key="5">
    <source>
        <dbReference type="RuleBase" id="RU000499"/>
    </source>
</evidence>
<dbReference type="PROSITE" id="PS51355">
    <property type="entry name" value="GLUTATHIONE_PEROXID_3"/>
    <property type="match status" value="1"/>
</dbReference>
<dbReference type="AlphaFoldDB" id="A0A4R1JLD4"/>
<dbReference type="Proteomes" id="UP000295565">
    <property type="component" value="Unassembled WGS sequence"/>
</dbReference>
<dbReference type="SUPFAM" id="SSF52833">
    <property type="entry name" value="Thioredoxin-like"/>
    <property type="match status" value="1"/>
</dbReference>
<dbReference type="PANTHER" id="PTHR11592:SF40">
    <property type="entry name" value="THIOREDOXIN_GLUTATHIONE PEROXIDASE BTUE"/>
    <property type="match status" value="1"/>
</dbReference>
<dbReference type="GO" id="GO:0004601">
    <property type="term" value="F:peroxidase activity"/>
    <property type="evidence" value="ECO:0007669"/>
    <property type="project" value="UniProtKB-KW"/>
</dbReference>
<dbReference type="Gene3D" id="3.40.30.10">
    <property type="entry name" value="Glutaredoxin"/>
    <property type="match status" value="1"/>
</dbReference>